<accession>A0A644UH60</accession>
<comment type="similarity">
    <text evidence="1">Belongs to the universal ribosomal protein uL29 family.</text>
</comment>
<evidence type="ECO:0000256" key="2">
    <source>
        <dbReference type="ARBA" id="ARBA00022980"/>
    </source>
</evidence>
<gene>
    <name evidence="5" type="primary">rpmC_11</name>
    <name evidence="5" type="ORF">SDC9_24201</name>
</gene>
<evidence type="ECO:0000256" key="1">
    <source>
        <dbReference type="ARBA" id="ARBA00009254"/>
    </source>
</evidence>
<dbReference type="HAMAP" id="MF_00374">
    <property type="entry name" value="Ribosomal_uL29"/>
    <property type="match status" value="1"/>
</dbReference>
<dbReference type="GO" id="GO:0005840">
    <property type="term" value="C:ribosome"/>
    <property type="evidence" value="ECO:0007669"/>
    <property type="project" value="UniProtKB-KW"/>
</dbReference>
<dbReference type="GO" id="GO:0003735">
    <property type="term" value="F:structural constituent of ribosome"/>
    <property type="evidence" value="ECO:0007669"/>
    <property type="project" value="InterPro"/>
</dbReference>
<dbReference type="EMBL" id="VSSQ01000115">
    <property type="protein sequence ID" value="MPL78337.1"/>
    <property type="molecule type" value="Genomic_DNA"/>
</dbReference>
<dbReference type="CDD" id="cd00427">
    <property type="entry name" value="Ribosomal_L29_HIP"/>
    <property type="match status" value="1"/>
</dbReference>
<dbReference type="SUPFAM" id="SSF46561">
    <property type="entry name" value="Ribosomal protein L29 (L29p)"/>
    <property type="match status" value="1"/>
</dbReference>
<dbReference type="NCBIfam" id="TIGR00012">
    <property type="entry name" value="L29"/>
    <property type="match status" value="1"/>
</dbReference>
<dbReference type="Pfam" id="PF00831">
    <property type="entry name" value="Ribosomal_L29"/>
    <property type="match status" value="1"/>
</dbReference>
<keyword evidence="3" id="KW-0687">Ribonucleoprotein</keyword>
<keyword evidence="4" id="KW-0175">Coiled coil</keyword>
<sequence length="66" mass="7721">MKTQEIIELSVKDLRERIESEKANLLRMKMNHAISPLDDLSQIKKARRNIARMLTVLSQKETNQSK</sequence>
<evidence type="ECO:0000256" key="4">
    <source>
        <dbReference type="SAM" id="Coils"/>
    </source>
</evidence>
<protein>
    <submittedName>
        <fullName evidence="5">50S ribosomal protein L29</fullName>
    </submittedName>
</protein>
<reference evidence="5" key="1">
    <citation type="submission" date="2019-08" db="EMBL/GenBank/DDBJ databases">
        <authorList>
            <person name="Kucharzyk K."/>
            <person name="Murdoch R.W."/>
            <person name="Higgins S."/>
            <person name="Loffler F."/>
        </authorList>
    </citation>
    <scope>NUCLEOTIDE SEQUENCE</scope>
</reference>
<dbReference type="InterPro" id="IPR001854">
    <property type="entry name" value="Ribosomal_uL29"/>
</dbReference>
<dbReference type="GO" id="GO:0006412">
    <property type="term" value="P:translation"/>
    <property type="evidence" value="ECO:0007669"/>
    <property type="project" value="InterPro"/>
</dbReference>
<comment type="caution">
    <text evidence="5">The sequence shown here is derived from an EMBL/GenBank/DDBJ whole genome shotgun (WGS) entry which is preliminary data.</text>
</comment>
<dbReference type="InterPro" id="IPR036049">
    <property type="entry name" value="Ribosomal_uL29_sf"/>
</dbReference>
<evidence type="ECO:0000313" key="5">
    <source>
        <dbReference type="EMBL" id="MPL78337.1"/>
    </source>
</evidence>
<evidence type="ECO:0000256" key="3">
    <source>
        <dbReference type="ARBA" id="ARBA00023274"/>
    </source>
</evidence>
<dbReference type="Gene3D" id="1.10.287.310">
    <property type="match status" value="1"/>
</dbReference>
<dbReference type="GO" id="GO:1990904">
    <property type="term" value="C:ribonucleoprotein complex"/>
    <property type="evidence" value="ECO:0007669"/>
    <property type="project" value="UniProtKB-KW"/>
</dbReference>
<organism evidence="5">
    <name type="scientific">bioreactor metagenome</name>
    <dbReference type="NCBI Taxonomy" id="1076179"/>
    <lineage>
        <taxon>unclassified sequences</taxon>
        <taxon>metagenomes</taxon>
        <taxon>ecological metagenomes</taxon>
    </lineage>
</organism>
<dbReference type="AlphaFoldDB" id="A0A644UH60"/>
<keyword evidence="2 5" id="KW-0689">Ribosomal protein</keyword>
<feature type="coiled-coil region" evidence="4">
    <location>
        <begin position="11"/>
        <end position="63"/>
    </location>
</feature>
<name>A0A644UH60_9ZZZZ</name>
<proteinExistence type="inferred from homology"/>